<dbReference type="CDD" id="cd00609">
    <property type="entry name" value="AAT_like"/>
    <property type="match status" value="1"/>
</dbReference>
<dbReference type="NCBIfam" id="TIGR01140">
    <property type="entry name" value="L_thr_O3P_dcar"/>
    <property type="match status" value="1"/>
</dbReference>
<feature type="domain" description="Aminotransferase class I/classII large" evidence="10">
    <location>
        <begin position="25"/>
        <end position="351"/>
    </location>
</feature>
<evidence type="ECO:0000256" key="5">
    <source>
        <dbReference type="ARBA" id="ARBA00022573"/>
    </source>
</evidence>
<dbReference type="Pfam" id="PF00155">
    <property type="entry name" value="Aminotran_1_2"/>
    <property type="match status" value="1"/>
</dbReference>
<evidence type="ECO:0000256" key="2">
    <source>
        <dbReference type="ARBA" id="ARBA00003444"/>
    </source>
</evidence>
<dbReference type="OrthoDB" id="9813612at2"/>
<comment type="pathway">
    <text evidence="3">Cofactor biosynthesis; adenosylcobalamin biosynthesis.</text>
</comment>
<dbReference type="EC" id="4.1.1.81" evidence="4"/>
<dbReference type="UniPathway" id="UPA00148"/>
<keyword evidence="6" id="KW-0663">Pyridoxal phosphate</keyword>
<evidence type="ECO:0000256" key="8">
    <source>
        <dbReference type="ARBA" id="ARBA00029996"/>
    </source>
</evidence>
<dbReference type="InterPro" id="IPR005860">
    <property type="entry name" value="CobD"/>
</dbReference>
<keyword evidence="7" id="KW-0456">Lyase</keyword>
<dbReference type="PANTHER" id="PTHR42885:SF1">
    <property type="entry name" value="THREONINE-PHOSPHATE DECARBOXYLASE"/>
    <property type="match status" value="1"/>
</dbReference>
<dbReference type="PANTHER" id="PTHR42885">
    <property type="entry name" value="HISTIDINOL-PHOSPHATE AMINOTRANSFERASE-RELATED"/>
    <property type="match status" value="1"/>
</dbReference>
<dbReference type="InterPro" id="IPR015421">
    <property type="entry name" value="PyrdxlP-dep_Trfase_major"/>
</dbReference>
<dbReference type="EMBL" id="CP026118">
    <property type="protein sequence ID" value="QAS52305.1"/>
    <property type="molecule type" value="Genomic_DNA"/>
</dbReference>
<dbReference type="Gene3D" id="3.90.1150.10">
    <property type="entry name" value="Aspartate Aminotransferase, domain 1"/>
    <property type="match status" value="1"/>
</dbReference>
<evidence type="ECO:0000313" key="11">
    <source>
        <dbReference type="EMBL" id="QAS52305.1"/>
    </source>
</evidence>
<evidence type="ECO:0000256" key="3">
    <source>
        <dbReference type="ARBA" id="ARBA00004953"/>
    </source>
</evidence>
<dbReference type="AlphaFoldDB" id="A0A410MCB8"/>
<gene>
    <name evidence="11" type="ORF">HLI_08700</name>
</gene>
<proteinExistence type="predicted"/>
<dbReference type="GO" id="GO:0030170">
    <property type="term" value="F:pyridoxal phosphate binding"/>
    <property type="evidence" value="ECO:0007669"/>
    <property type="project" value="InterPro"/>
</dbReference>
<evidence type="ECO:0000256" key="1">
    <source>
        <dbReference type="ARBA" id="ARBA00001933"/>
    </source>
</evidence>
<comment type="catalytic activity">
    <reaction evidence="9">
        <text>O-phospho-L-threonine + H(+) = (R)-1-aminopropan-2-yl phosphate + CO2</text>
        <dbReference type="Rhea" id="RHEA:11492"/>
        <dbReference type="ChEBI" id="CHEBI:15378"/>
        <dbReference type="ChEBI" id="CHEBI:16526"/>
        <dbReference type="ChEBI" id="CHEBI:58563"/>
        <dbReference type="ChEBI" id="CHEBI:58675"/>
        <dbReference type="EC" id="4.1.1.81"/>
    </reaction>
</comment>
<dbReference type="Proteomes" id="UP000287756">
    <property type="component" value="Chromosome"/>
</dbReference>
<dbReference type="GO" id="GO:0009236">
    <property type="term" value="P:cobalamin biosynthetic process"/>
    <property type="evidence" value="ECO:0007669"/>
    <property type="project" value="UniProtKB-UniPathway"/>
</dbReference>
<protein>
    <recommendedName>
        <fullName evidence="4">threonine-phosphate decarboxylase</fullName>
        <ecNumber evidence="4">4.1.1.81</ecNumber>
    </recommendedName>
    <alternativeName>
        <fullName evidence="8">L-threonine-O-3-phosphate decarboxylase</fullName>
    </alternativeName>
</protein>
<dbReference type="SUPFAM" id="SSF53383">
    <property type="entry name" value="PLP-dependent transferases"/>
    <property type="match status" value="1"/>
</dbReference>
<organism evidence="11 12">
    <name type="scientific">Halobacillus litoralis</name>
    <dbReference type="NCBI Taxonomy" id="45668"/>
    <lineage>
        <taxon>Bacteria</taxon>
        <taxon>Bacillati</taxon>
        <taxon>Bacillota</taxon>
        <taxon>Bacilli</taxon>
        <taxon>Bacillales</taxon>
        <taxon>Bacillaceae</taxon>
        <taxon>Halobacillus</taxon>
    </lineage>
</organism>
<evidence type="ECO:0000256" key="9">
    <source>
        <dbReference type="ARBA" id="ARBA00048531"/>
    </source>
</evidence>
<name>A0A410MCB8_9BACI</name>
<evidence type="ECO:0000313" key="12">
    <source>
        <dbReference type="Proteomes" id="UP000287756"/>
    </source>
</evidence>
<dbReference type="InterPro" id="IPR004839">
    <property type="entry name" value="Aminotransferase_I/II_large"/>
</dbReference>
<dbReference type="InterPro" id="IPR015422">
    <property type="entry name" value="PyrdxlP-dep_Trfase_small"/>
</dbReference>
<dbReference type="InterPro" id="IPR004838">
    <property type="entry name" value="NHTrfase_class1_PyrdxlP-BS"/>
</dbReference>
<evidence type="ECO:0000256" key="6">
    <source>
        <dbReference type="ARBA" id="ARBA00022898"/>
    </source>
</evidence>
<evidence type="ECO:0000259" key="10">
    <source>
        <dbReference type="Pfam" id="PF00155"/>
    </source>
</evidence>
<dbReference type="GO" id="GO:0048472">
    <property type="term" value="F:threonine-phosphate decarboxylase activity"/>
    <property type="evidence" value="ECO:0007669"/>
    <property type="project" value="UniProtKB-EC"/>
</dbReference>
<evidence type="ECO:0000256" key="4">
    <source>
        <dbReference type="ARBA" id="ARBA00012285"/>
    </source>
</evidence>
<dbReference type="Gene3D" id="3.40.640.10">
    <property type="entry name" value="Type I PLP-dependent aspartate aminotransferase-like (Major domain)"/>
    <property type="match status" value="1"/>
</dbReference>
<comment type="function">
    <text evidence="2">Decarboxylates L-threonine-O-3-phosphate to yield (R)-1-amino-2-propanol O-2-phosphate, the precursor for the linkage between the nucleotide loop and the corrin ring in cobalamin.</text>
</comment>
<evidence type="ECO:0000256" key="7">
    <source>
        <dbReference type="ARBA" id="ARBA00023239"/>
    </source>
</evidence>
<comment type="cofactor">
    <cofactor evidence="1">
        <name>pyridoxal 5'-phosphate</name>
        <dbReference type="ChEBI" id="CHEBI:597326"/>
    </cofactor>
</comment>
<dbReference type="KEGG" id="hli:HLI_08700"/>
<dbReference type="InterPro" id="IPR015424">
    <property type="entry name" value="PyrdxlP-dep_Trfase"/>
</dbReference>
<accession>A0A410MCB8</accession>
<reference evidence="11 12" key="1">
    <citation type="submission" date="2018-01" db="EMBL/GenBank/DDBJ databases">
        <title>The whole genome sequencing and assembly of Halobacillus litoralis ERB031 strain.</title>
        <authorList>
            <person name="Lee S.-J."/>
            <person name="Park M.-K."/>
            <person name="Kim J.-Y."/>
            <person name="Lee Y.-J."/>
            <person name="Yi H."/>
            <person name="Bahn Y.-S."/>
            <person name="Kim J.F."/>
            <person name="Lee D.-W."/>
        </authorList>
    </citation>
    <scope>NUCLEOTIDE SEQUENCE [LARGE SCALE GENOMIC DNA]</scope>
    <source>
        <strain evidence="11 12">ERB 031</strain>
    </source>
</reference>
<dbReference type="RefSeq" id="WP_128524599.1">
    <property type="nucleotide sequence ID" value="NZ_CP026118.1"/>
</dbReference>
<dbReference type="PROSITE" id="PS00105">
    <property type="entry name" value="AA_TRANSFER_CLASS_1"/>
    <property type="match status" value="1"/>
</dbReference>
<keyword evidence="5" id="KW-0169">Cobalamin biosynthesis</keyword>
<sequence length="361" mass="41346">MNWPSHGANPTKLYNKMNAEPPTSLLDFSVNTNPFGSPEGLISHLEKILGKIHSYPDPDSERLHQRLAEHHEVSLDNVLLGNGASELIYLFAQLWQGKHIGVVQPTFSEYQKACQAYGCTIYPIMLEEQYQFALHQSDYESYLEKIDVLFLCHPNNPTGAMYHPLVLRDLICRCEQKGIVVLIDEAFHDFVIDESFYSPSVLENSNVILLRSLTKMFAIPGLRLGYVLGNPSLIKQMKTYQPTWSVNAFAEEAGLYCLDASGFRQQTAEAISVEKQSLFLKLKELGYQPMRTQTNYFLMKDPFHEDTKQMIEFLLKNGVIVRHTYNFPSLDGRFVRLAIKRTEENERLLSSLERWSSLCLP</sequence>